<dbReference type="EMBL" id="JANPWB010000014">
    <property type="protein sequence ID" value="KAJ1100366.1"/>
    <property type="molecule type" value="Genomic_DNA"/>
</dbReference>
<proteinExistence type="predicted"/>
<evidence type="ECO:0000313" key="3">
    <source>
        <dbReference type="Proteomes" id="UP001066276"/>
    </source>
</evidence>
<keyword evidence="3" id="KW-1185">Reference proteome</keyword>
<reference evidence="2" key="1">
    <citation type="journal article" date="2022" name="bioRxiv">
        <title>Sequencing and chromosome-scale assembly of the giantPleurodeles waltlgenome.</title>
        <authorList>
            <person name="Brown T."/>
            <person name="Elewa A."/>
            <person name="Iarovenko S."/>
            <person name="Subramanian E."/>
            <person name="Araus A.J."/>
            <person name="Petzold A."/>
            <person name="Susuki M."/>
            <person name="Suzuki K.-i.T."/>
            <person name="Hayashi T."/>
            <person name="Toyoda A."/>
            <person name="Oliveira C."/>
            <person name="Osipova E."/>
            <person name="Leigh N.D."/>
            <person name="Simon A."/>
            <person name="Yun M.H."/>
        </authorList>
    </citation>
    <scope>NUCLEOTIDE SEQUENCE</scope>
    <source>
        <strain evidence="2">20211129_DDA</strain>
        <tissue evidence="2">Liver</tissue>
    </source>
</reference>
<gene>
    <name evidence="2" type="ORF">NDU88_005452</name>
</gene>
<name>A0AAV7M9C4_PLEWA</name>
<protein>
    <submittedName>
        <fullName evidence="2">Uncharacterized protein</fullName>
    </submittedName>
</protein>
<evidence type="ECO:0000313" key="2">
    <source>
        <dbReference type="EMBL" id="KAJ1100366.1"/>
    </source>
</evidence>
<sequence>MAAVAVNEAQGVPRVGRSTAVHCVEKGTKPRLEPVAPTPKRGMRSAACAIVPRLHVKNMVRSCTKRREKAPGLHLPGTGIGRRLQTEVNPSVLISERREGATGDDTGDEESGVGAVLFTRRQIL</sequence>
<dbReference type="Proteomes" id="UP001066276">
    <property type="component" value="Chromosome 10"/>
</dbReference>
<dbReference type="AlphaFoldDB" id="A0AAV7M9C4"/>
<comment type="caution">
    <text evidence="2">The sequence shown here is derived from an EMBL/GenBank/DDBJ whole genome shotgun (WGS) entry which is preliminary data.</text>
</comment>
<feature type="region of interest" description="Disordered" evidence="1">
    <location>
        <begin position="66"/>
        <end position="111"/>
    </location>
</feature>
<accession>A0AAV7M9C4</accession>
<organism evidence="2 3">
    <name type="scientific">Pleurodeles waltl</name>
    <name type="common">Iberian ribbed newt</name>
    <dbReference type="NCBI Taxonomy" id="8319"/>
    <lineage>
        <taxon>Eukaryota</taxon>
        <taxon>Metazoa</taxon>
        <taxon>Chordata</taxon>
        <taxon>Craniata</taxon>
        <taxon>Vertebrata</taxon>
        <taxon>Euteleostomi</taxon>
        <taxon>Amphibia</taxon>
        <taxon>Batrachia</taxon>
        <taxon>Caudata</taxon>
        <taxon>Salamandroidea</taxon>
        <taxon>Salamandridae</taxon>
        <taxon>Pleurodelinae</taxon>
        <taxon>Pleurodeles</taxon>
    </lineage>
</organism>
<evidence type="ECO:0000256" key="1">
    <source>
        <dbReference type="SAM" id="MobiDB-lite"/>
    </source>
</evidence>